<feature type="binding site" evidence="1">
    <location>
        <begin position="117"/>
        <end position="118"/>
    </location>
    <ligand>
        <name>S-adenosyl-L-methionine</name>
        <dbReference type="ChEBI" id="CHEBI:59789"/>
    </ligand>
</feature>
<evidence type="ECO:0000313" key="2">
    <source>
        <dbReference type="EMBL" id="ANX04440.1"/>
    </source>
</evidence>
<dbReference type="GO" id="GO:0008990">
    <property type="term" value="F:rRNA (guanine-N2-)-methyltransferase activity"/>
    <property type="evidence" value="ECO:0007669"/>
    <property type="project" value="UniProtKB-UniRule"/>
</dbReference>
<comment type="function">
    <text evidence="1">Specifically methylates the guanosine in position 1516 of 16S rRNA.</text>
</comment>
<dbReference type="AlphaFoldDB" id="A0A1B1YU96"/>
<gene>
    <name evidence="1" type="primary">rsmJ</name>
    <name evidence="2" type="ORF">PG2T_09790</name>
</gene>
<dbReference type="GO" id="GO:0005737">
    <property type="term" value="C:cytoplasm"/>
    <property type="evidence" value="ECO:0007669"/>
    <property type="project" value="UniProtKB-SubCell"/>
</dbReference>
<keyword evidence="1" id="KW-0698">rRNA processing</keyword>
<dbReference type="Gene3D" id="3.40.50.150">
    <property type="entry name" value="Vaccinia Virus protein VP39"/>
    <property type="match status" value="1"/>
</dbReference>
<dbReference type="EC" id="2.1.1.242" evidence="1"/>
<keyword evidence="3" id="KW-1185">Reference proteome</keyword>
<dbReference type="EMBL" id="CP014671">
    <property type="protein sequence ID" value="ANX04440.1"/>
    <property type="molecule type" value="Genomic_DNA"/>
</dbReference>
<dbReference type="InParanoid" id="A0A1B1YU96"/>
<comment type="caution">
    <text evidence="1">Lacks conserved residue(s) required for the propagation of feature annotation.</text>
</comment>
<comment type="similarity">
    <text evidence="1">Belongs to the methyltransferase superfamily. RsmJ family.</text>
</comment>
<dbReference type="HAMAP" id="MF_01523">
    <property type="entry name" value="16SrRNA_methyltr_J"/>
    <property type="match status" value="1"/>
</dbReference>
<feature type="binding site" evidence="1">
    <location>
        <position position="167"/>
    </location>
    <ligand>
        <name>S-adenosyl-L-methionine</name>
        <dbReference type="ChEBI" id="CHEBI:59789"/>
    </ligand>
</feature>
<organism evidence="2 3">
    <name type="scientific">Immundisolibacter cernigliae</name>
    <dbReference type="NCBI Taxonomy" id="1810504"/>
    <lineage>
        <taxon>Bacteria</taxon>
        <taxon>Pseudomonadati</taxon>
        <taxon>Pseudomonadota</taxon>
        <taxon>Gammaproteobacteria</taxon>
        <taxon>Immundisolibacterales</taxon>
        <taxon>Immundisolibacteraceae</taxon>
        <taxon>Immundisolibacter</taxon>
    </lineage>
</organism>
<dbReference type="OrthoDB" id="3191794at2"/>
<keyword evidence="1" id="KW-0949">S-adenosyl-L-methionine</keyword>
<dbReference type="Pfam" id="PF04445">
    <property type="entry name" value="SAM_MT"/>
    <property type="match status" value="1"/>
</dbReference>
<dbReference type="SUPFAM" id="SSF53335">
    <property type="entry name" value="S-adenosyl-L-methionine-dependent methyltransferases"/>
    <property type="match status" value="1"/>
</dbReference>
<dbReference type="Proteomes" id="UP000092952">
    <property type="component" value="Chromosome"/>
</dbReference>
<keyword evidence="1" id="KW-0489">Methyltransferase</keyword>
<dbReference type="PANTHER" id="PTHR36112:SF1">
    <property type="entry name" value="RIBOSOMAL RNA SMALL SUBUNIT METHYLTRANSFERASE J"/>
    <property type="match status" value="1"/>
</dbReference>
<evidence type="ECO:0000313" key="3">
    <source>
        <dbReference type="Proteomes" id="UP000092952"/>
    </source>
</evidence>
<dbReference type="KEGG" id="gbi:PG2T_09790"/>
<dbReference type="InterPro" id="IPR029063">
    <property type="entry name" value="SAM-dependent_MTases_sf"/>
</dbReference>
<accession>A0A1B1YU96</accession>
<sequence length="258" mass="27527">MNGAAVDALLPVAVLAAADDERPARLAAGLGLPVVDRQETARLALVYGPTGLELRASGRRLTPLRVDFGQIGSHGGTELLRAARVKNRPARLLDLTAGLATDAWRLARVGFEVIACERQPVIHALVEDALQRAPRLPPPGSLALVHTDARAMLAAADLGPVDVIYLDPMFPGEGRTALPRRELQLLRELTGDDEGGAQLLALARSRARRRVVVKRPLHAPALAADADLCFKGRAVRFDVYLNTASPAEASSTMADQND</sequence>
<keyword evidence="1" id="KW-0963">Cytoplasm</keyword>
<dbReference type="PANTHER" id="PTHR36112">
    <property type="entry name" value="RIBOSOMAL RNA SMALL SUBUNIT METHYLTRANSFERASE J"/>
    <property type="match status" value="1"/>
</dbReference>
<dbReference type="RefSeq" id="WP_158513186.1">
    <property type="nucleotide sequence ID" value="NZ_CP014671.1"/>
</dbReference>
<dbReference type="STRING" id="1810504.PG2T_09790"/>
<evidence type="ECO:0000256" key="1">
    <source>
        <dbReference type="HAMAP-Rule" id="MF_01523"/>
    </source>
</evidence>
<dbReference type="InterPro" id="IPR007536">
    <property type="entry name" value="16SrRNA_methylTrfase_J"/>
</dbReference>
<dbReference type="FunCoup" id="A0A1B1YU96">
    <property type="interactions" value="12"/>
</dbReference>
<reference evidence="3" key="1">
    <citation type="submission" date="2016-03" db="EMBL/GenBank/DDBJ databases">
        <title>Complete genome sequence of Solimmundus cernigliae, representing a novel lineage of polycyclic aromatic hydrocarbon degraders within the Gammaproteobacteria.</title>
        <authorList>
            <person name="Singleton D.R."/>
            <person name="Dickey A.N."/>
            <person name="Scholl E.H."/>
            <person name="Wright F.A."/>
            <person name="Aitken M.D."/>
        </authorList>
    </citation>
    <scope>NUCLEOTIDE SEQUENCE [LARGE SCALE GENOMIC DNA]</scope>
    <source>
        <strain evidence="3">TR3.2</strain>
    </source>
</reference>
<name>A0A1B1YU96_9GAMM</name>
<proteinExistence type="inferred from homology"/>
<comment type="catalytic activity">
    <reaction evidence="1">
        <text>guanosine(1516) in 16S rRNA + S-adenosyl-L-methionine = N(2)-methylguanosine(1516) in 16S rRNA + S-adenosyl-L-homocysteine + H(+)</text>
        <dbReference type="Rhea" id="RHEA:43220"/>
        <dbReference type="Rhea" id="RHEA-COMP:10412"/>
        <dbReference type="Rhea" id="RHEA-COMP:10413"/>
        <dbReference type="ChEBI" id="CHEBI:15378"/>
        <dbReference type="ChEBI" id="CHEBI:57856"/>
        <dbReference type="ChEBI" id="CHEBI:59789"/>
        <dbReference type="ChEBI" id="CHEBI:74269"/>
        <dbReference type="ChEBI" id="CHEBI:74481"/>
        <dbReference type="EC" id="2.1.1.242"/>
    </reaction>
</comment>
<protein>
    <recommendedName>
        <fullName evidence="1">Ribosomal RNA small subunit methyltransferase J</fullName>
        <ecNumber evidence="1">2.1.1.242</ecNumber>
    </recommendedName>
    <alternativeName>
        <fullName evidence="1">16S rRNA m2G1516 methyltransferase</fullName>
    </alternativeName>
    <alternativeName>
        <fullName evidence="1">rRNA (guanine-N(2)-)-methyltransferase</fullName>
    </alternativeName>
</protein>
<comment type="subcellular location">
    <subcellularLocation>
        <location evidence="1">Cytoplasm</location>
    </subcellularLocation>
</comment>
<keyword evidence="1" id="KW-0808">Transferase</keyword>